<organism evidence="2 3">
    <name type="scientific">Phakopsora pachyrhizi</name>
    <name type="common">Asian soybean rust disease fungus</name>
    <dbReference type="NCBI Taxonomy" id="170000"/>
    <lineage>
        <taxon>Eukaryota</taxon>
        <taxon>Fungi</taxon>
        <taxon>Dikarya</taxon>
        <taxon>Basidiomycota</taxon>
        <taxon>Pucciniomycotina</taxon>
        <taxon>Pucciniomycetes</taxon>
        <taxon>Pucciniales</taxon>
        <taxon>Phakopsoraceae</taxon>
        <taxon>Phakopsora</taxon>
    </lineage>
</organism>
<name>A0AAV0BM80_PHAPC</name>
<feature type="compositionally biased region" description="Polar residues" evidence="1">
    <location>
        <begin position="147"/>
        <end position="161"/>
    </location>
</feature>
<dbReference type="EMBL" id="CALTRL010005879">
    <property type="protein sequence ID" value="CAH7687477.1"/>
    <property type="molecule type" value="Genomic_DNA"/>
</dbReference>
<dbReference type="Proteomes" id="UP001153365">
    <property type="component" value="Unassembled WGS sequence"/>
</dbReference>
<proteinExistence type="predicted"/>
<evidence type="ECO:0000256" key="1">
    <source>
        <dbReference type="SAM" id="MobiDB-lite"/>
    </source>
</evidence>
<feature type="compositionally biased region" description="Basic and acidic residues" evidence="1">
    <location>
        <begin position="162"/>
        <end position="172"/>
    </location>
</feature>
<dbReference type="InterPro" id="IPR032675">
    <property type="entry name" value="LRR_dom_sf"/>
</dbReference>
<feature type="region of interest" description="Disordered" evidence="1">
    <location>
        <begin position="200"/>
        <end position="226"/>
    </location>
</feature>
<comment type="caution">
    <text evidence="2">The sequence shown here is derived from an EMBL/GenBank/DDBJ whole genome shotgun (WGS) entry which is preliminary data.</text>
</comment>
<dbReference type="Gene3D" id="3.80.10.10">
    <property type="entry name" value="Ribonuclease Inhibitor"/>
    <property type="match status" value="1"/>
</dbReference>
<evidence type="ECO:0000313" key="2">
    <source>
        <dbReference type="EMBL" id="CAH7687477.1"/>
    </source>
</evidence>
<evidence type="ECO:0000313" key="3">
    <source>
        <dbReference type="Proteomes" id="UP001153365"/>
    </source>
</evidence>
<keyword evidence="3" id="KW-1185">Reference proteome</keyword>
<accession>A0AAV0BM80</accession>
<gene>
    <name evidence="2" type="ORF">PPACK8108_LOCUS22265</name>
</gene>
<feature type="compositionally biased region" description="Low complexity" evidence="1">
    <location>
        <begin position="130"/>
        <end position="145"/>
    </location>
</feature>
<protein>
    <recommendedName>
        <fullName evidence="4">F-box domain-containing protein</fullName>
    </recommendedName>
</protein>
<feature type="region of interest" description="Disordered" evidence="1">
    <location>
        <begin position="127"/>
        <end position="179"/>
    </location>
</feature>
<dbReference type="AlphaFoldDB" id="A0AAV0BM80"/>
<feature type="compositionally biased region" description="Basic and acidic residues" evidence="1">
    <location>
        <begin position="217"/>
        <end position="226"/>
    </location>
</feature>
<reference evidence="2" key="1">
    <citation type="submission" date="2022-06" db="EMBL/GenBank/DDBJ databases">
        <authorList>
            <consortium name="SYNGENTA / RWTH Aachen University"/>
        </authorList>
    </citation>
    <scope>NUCLEOTIDE SEQUENCE</scope>
</reference>
<sequence>MALEPSVPLINLDIIRLICQWIVYEARPDRPQLLIDPYIRVNRTRKKKQIDGNFNYSDRAIILELSPMVQAQETLRNLCLVSKTWNYEARKALWASGIQFGLPRSFETVVKTVDPIGSFFDGGAEPDWLSSPPASRNRSSSSHFSPKTKNLPSITTSTSSTKHPESRHDSSTRRSISLVRKDGNYVLQPHLPIEDYSSENHFDHERSLSPPSTGNTNEKKQRRESFECTISPIRGRIAVQSLSKAFRRTSVTSPIRRQVGSPDSVTFIGNGFGEMIPNDLDEEAEEEEFIFDQQIDDIFNPAPYITSISFSKYRSHGMRRSIGEGHQARFVTPERLNRLLKSTRSRYSGLTDVDLMEAGEGRRNEWSPHVLIRRGKLEAVGFSEYMDSAISKEVLDEILLRGGVEVEYENFMIDENVTVNIDCQEESQDDTSRGRTRTRKNLQLVTHKSIQHPSLTVSAPTSNNTYSSATPTLTTLPAPLQQGQTRLKASSVLVERRLESSLLMETPIRALDLCGCISPKFQTSLHDFIEEHALSTPYLAQPEQYKTFSDLRLDLSGSRLKSTIFPYLTRLGLSRMITLSDLELANLLSGFVNLLDLDISHTRAGPIVLHTLQLTKKRNSPEDKTRKPSFRSLNLAKCRGLTRESLLGFLCGDIDDENELAINESRQGRNSVEKWEDPIESIGGLEELSLYGDSTLPTPLDSEGLRKILKYCPSFLSGKLTSLDLSSIDIDDREIDLYKETPDQPNLLQFGIGTCSKISLRSVAKLMMSRMRSVEVLDLSWSCSTSRQRTRFEERQGYFRTVPAISAVKLHEELIDQVCCWQSTETGEKRRLTNLRVIELEDESLKAIRGGARGWKVAFGKGQRGWYVDLSVSVKVISQSDTYQDSEQLNNMSQKDIVPVKNVASSLSFKRVLRPLEKLHDEDYLKGSLTKKGTDEERNDYNIQKEENEELGDLEKSLLAIKSLDETIRHTEIGWMSRKTEILYGSGMLGRQDGLYGFHGYSNT</sequence>
<evidence type="ECO:0008006" key="4">
    <source>
        <dbReference type="Google" id="ProtNLM"/>
    </source>
</evidence>
<dbReference type="SUPFAM" id="SSF52047">
    <property type="entry name" value="RNI-like"/>
    <property type="match status" value="1"/>
</dbReference>